<keyword evidence="2" id="KW-1185">Reference proteome</keyword>
<comment type="caution">
    <text evidence="1">The sequence shown here is derived from an EMBL/GenBank/DDBJ whole genome shotgun (WGS) entry which is preliminary data.</text>
</comment>
<dbReference type="Proteomes" id="UP000637299">
    <property type="component" value="Unassembled WGS sequence"/>
</dbReference>
<accession>A0ABR8ZC12</accession>
<evidence type="ECO:0000313" key="1">
    <source>
        <dbReference type="EMBL" id="MBD8082788.1"/>
    </source>
</evidence>
<evidence type="ECO:0000313" key="2">
    <source>
        <dbReference type="Proteomes" id="UP000637299"/>
    </source>
</evidence>
<reference evidence="1 2" key="1">
    <citation type="submission" date="2020-09" db="EMBL/GenBank/DDBJ databases">
        <title>Genome seq and assembly of Chryseobacterium sp.</title>
        <authorList>
            <person name="Chhetri G."/>
        </authorList>
    </citation>
    <scope>NUCLEOTIDE SEQUENCE [LARGE SCALE GENOMIC DNA]</scope>
    <source>
        <strain evidence="1 2">GCR10</strain>
    </source>
</reference>
<dbReference type="EMBL" id="JACYFS010000002">
    <property type="protein sequence ID" value="MBD8082788.1"/>
    <property type="molecule type" value="Genomic_DNA"/>
</dbReference>
<proteinExistence type="predicted"/>
<dbReference type="RefSeq" id="WP_191736756.1">
    <property type="nucleotide sequence ID" value="NZ_JACYFS010000002.1"/>
</dbReference>
<gene>
    <name evidence="1" type="ORF">IC610_10185</name>
</gene>
<protein>
    <submittedName>
        <fullName evidence="1">Uncharacterized protein</fullName>
    </submittedName>
</protein>
<sequence length="151" mass="16627">MNKLLFLCLAFVLSCKTNVSDKSSQDLKPQILITSSQGGGDSEGFVIIRDQQQLLAEVAKRNTVEDGSKSAYPAISDKNKIIIYDLGSFSSGDHRITEIKKASVENNVLTLEVPEYKSGGMEIMMVSNPWMLISVPSEKSFTSIKLTYSKL</sequence>
<dbReference type="PROSITE" id="PS51257">
    <property type="entry name" value="PROKAR_LIPOPROTEIN"/>
    <property type="match status" value="1"/>
</dbReference>
<name>A0ABR8ZC12_9FLAO</name>
<organism evidence="1 2">
    <name type="scientific">Chryseobacterium caseinilyticum</name>
    <dbReference type="NCBI Taxonomy" id="2771428"/>
    <lineage>
        <taxon>Bacteria</taxon>
        <taxon>Pseudomonadati</taxon>
        <taxon>Bacteroidota</taxon>
        <taxon>Flavobacteriia</taxon>
        <taxon>Flavobacteriales</taxon>
        <taxon>Weeksellaceae</taxon>
        <taxon>Chryseobacterium group</taxon>
        <taxon>Chryseobacterium</taxon>
    </lineage>
</organism>